<dbReference type="PROSITE" id="PS51766">
    <property type="entry name" value="DOCKERIN"/>
    <property type="match status" value="1"/>
</dbReference>
<dbReference type="InterPro" id="IPR036439">
    <property type="entry name" value="Dockerin_dom_sf"/>
</dbReference>
<dbReference type="GO" id="GO:0004553">
    <property type="term" value="F:hydrolase activity, hydrolyzing O-glycosyl compounds"/>
    <property type="evidence" value="ECO:0007669"/>
    <property type="project" value="InterPro"/>
</dbReference>
<dbReference type="InterPro" id="IPR018247">
    <property type="entry name" value="EF_Hand_1_Ca_BS"/>
</dbReference>
<proteinExistence type="predicted"/>
<dbReference type="OrthoDB" id="1821935at2"/>
<organism evidence="3 4">
    <name type="scientific">Ruminococcus flavefaciens</name>
    <dbReference type="NCBI Taxonomy" id="1265"/>
    <lineage>
        <taxon>Bacteria</taxon>
        <taxon>Bacillati</taxon>
        <taxon>Bacillota</taxon>
        <taxon>Clostridia</taxon>
        <taxon>Eubacteriales</taxon>
        <taxon>Oscillospiraceae</taxon>
        <taxon>Ruminococcus</taxon>
    </lineage>
</organism>
<evidence type="ECO:0000313" key="4">
    <source>
        <dbReference type="Proteomes" id="UP000184394"/>
    </source>
</evidence>
<name>A0A1M7JTI2_RUMFL</name>
<dbReference type="InterPro" id="IPR002105">
    <property type="entry name" value="Dockerin_1_rpt"/>
</dbReference>
<feature type="signal peptide" evidence="1">
    <location>
        <begin position="1"/>
        <end position="28"/>
    </location>
</feature>
<evidence type="ECO:0000259" key="2">
    <source>
        <dbReference type="PROSITE" id="PS51766"/>
    </source>
</evidence>
<evidence type="ECO:0000256" key="1">
    <source>
        <dbReference type="SAM" id="SignalP"/>
    </source>
</evidence>
<feature type="domain" description="Dockerin" evidence="2">
    <location>
        <begin position="113"/>
        <end position="182"/>
    </location>
</feature>
<dbReference type="PROSITE" id="PS00018">
    <property type="entry name" value="EF_HAND_1"/>
    <property type="match status" value="1"/>
</dbReference>
<dbReference type="GO" id="GO:0000272">
    <property type="term" value="P:polysaccharide catabolic process"/>
    <property type="evidence" value="ECO:0007669"/>
    <property type="project" value="InterPro"/>
</dbReference>
<sequence length="187" mass="20479">MKKTLRTVLTAAAFAAANMCAMPSAANAVNEQPKEINPVEEVERKFMAVYGPPPSMLTTTSATVTTSTLITTTTTPIVCVYGPMTTVSVDESYQEELTTMTTTTFPPTVYGPPKSFRGDVNMDGVIDVFDAVALRRAILFDEIEEQTINKFYADLNNDGSVNVGDLVRLNRFLLGTLKDFDDFPDKK</sequence>
<dbReference type="EMBL" id="FRCT01000006">
    <property type="protein sequence ID" value="SHM56225.1"/>
    <property type="molecule type" value="Genomic_DNA"/>
</dbReference>
<dbReference type="AlphaFoldDB" id="A0A1M7JTI2"/>
<dbReference type="Gene3D" id="1.10.1330.10">
    <property type="entry name" value="Dockerin domain"/>
    <property type="match status" value="1"/>
</dbReference>
<dbReference type="InterPro" id="IPR016134">
    <property type="entry name" value="Dockerin_dom"/>
</dbReference>
<evidence type="ECO:0000313" key="3">
    <source>
        <dbReference type="EMBL" id="SHM56225.1"/>
    </source>
</evidence>
<keyword evidence="1" id="KW-0732">Signal</keyword>
<feature type="chain" id="PRO_5012839312" description="Dockerin domain-containing protein" evidence="1">
    <location>
        <begin position="29"/>
        <end position="187"/>
    </location>
</feature>
<dbReference type="Pfam" id="PF00404">
    <property type="entry name" value="Dockerin_1"/>
    <property type="match status" value="1"/>
</dbReference>
<dbReference type="Proteomes" id="UP000184394">
    <property type="component" value="Unassembled WGS sequence"/>
</dbReference>
<accession>A0A1M7JTI2</accession>
<dbReference type="CDD" id="cd14256">
    <property type="entry name" value="Dockerin_I"/>
    <property type="match status" value="1"/>
</dbReference>
<protein>
    <recommendedName>
        <fullName evidence="2">Dockerin domain-containing protein</fullName>
    </recommendedName>
</protein>
<dbReference type="SUPFAM" id="SSF63446">
    <property type="entry name" value="Type I dockerin domain"/>
    <property type="match status" value="1"/>
</dbReference>
<reference evidence="3 4" key="1">
    <citation type="submission" date="2016-11" db="EMBL/GenBank/DDBJ databases">
        <authorList>
            <person name="Jaros S."/>
            <person name="Januszkiewicz K."/>
            <person name="Wedrychowicz H."/>
        </authorList>
    </citation>
    <scope>NUCLEOTIDE SEQUENCE [LARGE SCALE GENOMIC DNA]</scope>
    <source>
        <strain evidence="3 4">Y1</strain>
    </source>
</reference>
<dbReference type="RefSeq" id="WP_072950666.1">
    <property type="nucleotide sequence ID" value="NZ_FRCT01000006.1"/>
</dbReference>
<gene>
    <name evidence="3" type="ORF">SAMN04487860_106205</name>
</gene>